<evidence type="ECO:0000313" key="8">
    <source>
        <dbReference type="Proteomes" id="UP000241890"/>
    </source>
</evidence>
<gene>
    <name evidence="7" type="ORF">FCC1311_047282</name>
</gene>
<feature type="region of interest" description="Disordered" evidence="6">
    <location>
        <begin position="1"/>
        <end position="24"/>
    </location>
</feature>
<keyword evidence="4 5" id="KW-0539">Nucleus</keyword>
<organism evidence="7 8">
    <name type="scientific">Hondaea fermentalgiana</name>
    <dbReference type="NCBI Taxonomy" id="2315210"/>
    <lineage>
        <taxon>Eukaryota</taxon>
        <taxon>Sar</taxon>
        <taxon>Stramenopiles</taxon>
        <taxon>Bigyra</taxon>
        <taxon>Labyrinthulomycetes</taxon>
        <taxon>Thraustochytrida</taxon>
        <taxon>Thraustochytriidae</taxon>
        <taxon>Hondaea</taxon>
    </lineage>
</organism>
<dbReference type="InterPro" id="IPR007144">
    <property type="entry name" value="SSU_processome_Utp11"/>
</dbReference>
<feature type="compositionally biased region" description="Basic residues" evidence="6">
    <location>
        <begin position="7"/>
        <end position="24"/>
    </location>
</feature>
<dbReference type="PANTHER" id="PTHR12838">
    <property type="entry name" value="U3 SMALL NUCLEOLAR RNA-ASSOCIATED PROTEIN 11"/>
    <property type="match status" value="1"/>
</dbReference>
<accession>A0A2R5GD79</accession>
<evidence type="ECO:0000256" key="1">
    <source>
        <dbReference type="ARBA" id="ARBA00004604"/>
    </source>
</evidence>
<evidence type="ECO:0000313" key="7">
    <source>
        <dbReference type="EMBL" id="GBG28505.1"/>
    </source>
</evidence>
<evidence type="ECO:0000256" key="6">
    <source>
        <dbReference type="SAM" id="MobiDB-lite"/>
    </source>
</evidence>
<dbReference type="EMBL" id="BEYU01000042">
    <property type="protein sequence ID" value="GBG28505.1"/>
    <property type="molecule type" value="Genomic_DNA"/>
</dbReference>
<keyword evidence="3 5" id="KW-0698">rRNA processing</keyword>
<evidence type="ECO:0000256" key="3">
    <source>
        <dbReference type="ARBA" id="ARBA00022552"/>
    </source>
</evidence>
<dbReference type="Pfam" id="PF03998">
    <property type="entry name" value="Utp11"/>
    <property type="match status" value="1"/>
</dbReference>
<dbReference type="AlphaFoldDB" id="A0A2R5GD79"/>
<dbReference type="OrthoDB" id="29058at2759"/>
<dbReference type="GO" id="GO:0006364">
    <property type="term" value="P:rRNA processing"/>
    <property type="evidence" value="ECO:0007669"/>
    <property type="project" value="UniProtKB-UniRule"/>
</dbReference>
<dbReference type="InParanoid" id="A0A2R5GD79"/>
<feature type="region of interest" description="Disordered" evidence="6">
    <location>
        <begin position="125"/>
        <end position="169"/>
    </location>
</feature>
<feature type="compositionally biased region" description="Acidic residues" evidence="6">
    <location>
        <begin position="145"/>
        <end position="160"/>
    </location>
</feature>
<keyword evidence="8" id="KW-1185">Reference proteome</keyword>
<comment type="subunit">
    <text evidence="5">Component of the ribosomal small subunit (SSU) processome.</text>
</comment>
<comment type="similarity">
    <text evidence="2 5">Belongs to the UTP11 family.</text>
</comment>
<proteinExistence type="inferred from homology"/>
<dbReference type="Proteomes" id="UP000241890">
    <property type="component" value="Unassembled WGS sequence"/>
</dbReference>
<evidence type="ECO:0000256" key="5">
    <source>
        <dbReference type="PIRNR" id="PIRNR015952"/>
    </source>
</evidence>
<protein>
    <recommendedName>
        <fullName evidence="5">U3 small nucleolar RNA-associated protein 11</fullName>
        <shortName evidence="5">U3 snoRNA-associated protein 11</shortName>
    </recommendedName>
</protein>
<dbReference type="PIRSF" id="PIRSF015952">
    <property type="entry name" value="U3snoRNP11"/>
    <property type="match status" value="1"/>
</dbReference>
<dbReference type="GO" id="GO:0032040">
    <property type="term" value="C:small-subunit processome"/>
    <property type="evidence" value="ECO:0007669"/>
    <property type="project" value="UniProtKB-UniRule"/>
</dbReference>
<comment type="function">
    <text evidence="5">Involved in nucleolar processing of pre-18S ribosomal RNA.</text>
</comment>
<comment type="caution">
    <text evidence="7">The sequence shown here is derived from an EMBL/GenBank/DDBJ whole genome shotgun (WGS) entry which is preliminary data.</text>
</comment>
<dbReference type="PANTHER" id="PTHR12838:SF0">
    <property type="entry name" value="U3 SMALL NUCLEOLAR RNA-ASSOCIATED PROTEIN 11-RELATED"/>
    <property type="match status" value="1"/>
</dbReference>
<name>A0A2R5GD79_9STRA</name>
<reference evidence="7 8" key="1">
    <citation type="submission" date="2017-12" db="EMBL/GenBank/DDBJ databases">
        <title>Sequencing, de novo assembly and annotation of complete genome of a new Thraustochytrid species, strain FCC1311.</title>
        <authorList>
            <person name="Sedici K."/>
            <person name="Godart F."/>
            <person name="Aiese Cigliano R."/>
            <person name="Sanseverino W."/>
            <person name="Barakat M."/>
            <person name="Ortet P."/>
            <person name="Marechal E."/>
            <person name="Cagnac O."/>
            <person name="Amato A."/>
        </authorList>
    </citation>
    <scope>NUCLEOTIDE SEQUENCE [LARGE SCALE GENOMIC DNA]</scope>
</reference>
<comment type="subcellular location">
    <subcellularLocation>
        <location evidence="1 5">Nucleus</location>
        <location evidence="1 5">Nucleolus</location>
    </subcellularLocation>
</comment>
<evidence type="ECO:0000256" key="2">
    <source>
        <dbReference type="ARBA" id="ARBA00008105"/>
    </source>
</evidence>
<evidence type="ECO:0000256" key="4">
    <source>
        <dbReference type="ARBA" id="ARBA00023242"/>
    </source>
</evidence>
<sequence>MSSLRNAVKRKTHKERSQLSHRKHLGLLEKKKDYKLRADDFHRKERRLRALHQRADFRNPEEFYFKMVNTKTKDGIHVVEKEHVDEEVKKLIRSQNIGYLRMRDEIETSKIRKLRERLHFLGELGGNVEDSAPPPPNTHTVFLSDGEDDDDDDDDEDEDGNAGKTKAPVNKASRAIANFDKAKFFDTTEAFADRAYNRPRTEQLQQGQLLVSGDKDALKAAAKARRKAYAELEARLNRQDKLRRAMAHMEMHKKLSGKGRRMKISDGGVGAPAVYKWKAERKR</sequence>